<gene>
    <name evidence="2" type="ORF">FHX42_001980</name>
</gene>
<keyword evidence="3" id="KW-1185">Reference proteome</keyword>
<protein>
    <submittedName>
        <fullName evidence="2">Lipoate-protein ligase A</fullName>
        <ecNumber evidence="2">6.3.1.20</ecNumber>
    </submittedName>
</protein>
<dbReference type="CDD" id="cd16443">
    <property type="entry name" value="LplA"/>
    <property type="match status" value="1"/>
</dbReference>
<dbReference type="Gene3D" id="3.30.390.50">
    <property type="entry name" value="CO dehydrogenase flavoprotein, C-terminal domain"/>
    <property type="match status" value="1"/>
</dbReference>
<dbReference type="GO" id="GO:0016979">
    <property type="term" value="F:lipoate-protein ligase activity"/>
    <property type="evidence" value="ECO:0007669"/>
    <property type="project" value="UniProtKB-EC"/>
</dbReference>
<dbReference type="RefSeq" id="WP_220480097.1">
    <property type="nucleotide sequence ID" value="NZ_JACGWZ010000002.1"/>
</dbReference>
<dbReference type="EMBL" id="JACGWZ010000002">
    <property type="protein sequence ID" value="MBA8824633.1"/>
    <property type="molecule type" value="Genomic_DNA"/>
</dbReference>
<dbReference type="EC" id="6.3.1.20" evidence="2"/>
<accession>A0A839DUA9</accession>
<dbReference type="PANTHER" id="PTHR43679:SF2">
    <property type="entry name" value="OCTANOYL-[GCVH]:PROTEIN N-OCTANOYLTRANSFERASE"/>
    <property type="match status" value="1"/>
</dbReference>
<dbReference type="Pfam" id="PF21948">
    <property type="entry name" value="LplA-B_cat"/>
    <property type="match status" value="1"/>
</dbReference>
<dbReference type="InterPro" id="IPR004143">
    <property type="entry name" value="BPL_LPL_catalytic"/>
</dbReference>
<comment type="caution">
    <text evidence="2">The sequence shown here is derived from an EMBL/GenBank/DDBJ whole genome shotgun (WGS) entry which is preliminary data.</text>
</comment>
<evidence type="ECO:0000259" key="1">
    <source>
        <dbReference type="PROSITE" id="PS51733"/>
    </source>
</evidence>
<dbReference type="Proteomes" id="UP000569329">
    <property type="component" value="Unassembled WGS sequence"/>
</dbReference>
<reference evidence="2 3" key="1">
    <citation type="submission" date="2020-07" db="EMBL/GenBank/DDBJ databases">
        <title>Sequencing the genomes of 1000 actinobacteria strains.</title>
        <authorList>
            <person name="Klenk H.-P."/>
        </authorList>
    </citation>
    <scope>NUCLEOTIDE SEQUENCE [LARGE SCALE GENOMIC DNA]</scope>
    <source>
        <strain evidence="2 3">DSM 45975</strain>
    </source>
</reference>
<dbReference type="InterPro" id="IPR050664">
    <property type="entry name" value="Octanoyltrans_LipM/LipL"/>
</dbReference>
<evidence type="ECO:0000313" key="2">
    <source>
        <dbReference type="EMBL" id="MBA8824633.1"/>
    </source>
</evidence>
<keyword evidence="2" id="KW-0436">Ligase</keyword>
<dbReference type="PROSITE" id="PS51733">
    <property type="entry name" value="BPL_LPL_CATALYTIC"/>
    <property type="match status" value="1"/>
</dbReference>
<dbReference type="AlphaFoldDB" id="A0A839DUA9"/>
<sequence>MVLRARASVPGRQVGCAVHGEYKVPGGKLVVVDVDVVEDRLSRVRLSGDFFLEPDEALEDINRALQGAGVDAGSETLARLIERELSSDVRMVGFGPEAVAIAVRRAVSRATGWRDHQWRLIRDEPQSPLNHMALDEVLGEEVAAGRRSPTLRFWEWSAPSVIIGSFQSVGNEVDAEGAREHGVEVVRRITGGGAMFVEPGNTITYSLYAPSSLVAGMSFADSYAFLDDWVLDMLGELGLNVWYQPLNDITSDGGKIGGAAQKRVASGAVVHHVTMSYDVDVDKLERVLRVGEEKVSDKGVSSSGKRVDPLRRQTGMARQSIIDTLVEGFRRRYGLVDDEVTVAEARRMRELIEAKFATSEWTHRVP</sequence>
<dbReference type="Gene3D" id="3.30.930.10">
    <property type="entry name" value="Bira Bifunctional Protein, Domain 2"/>
    <property type="match status" value="1"/>
</dbReference>
<proteinExistence type="predicted"/>
<evidence type="ECO:0000313" key="3">
    <source>
        <dbReference type="Proteomes" id="UP000569329"/>
    </source>
</evidence>
<feature type="domain" description="BPL/LPL catalytic" evidence="1">
    <location>
        <begin position="145"/>
        <end position="337"/>
    </location>
</feature>
<dbReference type="SUPFAM" id="SSF55681">
    <property type="entry name" value="Class II aaRS and biotin synthetases"/>
    <property type="match status" value="1"/>
</dbReference>
<name>A0A839DUA9_9PSEU</name>
<dbReference type="PANTHER" id="PTHR43679">
    <property type="entry name" value="OCTANOYLTRANSFERASE LIPM-RELATED"/>
    <property type="match status" value="1"/>
</dbReference>
<organism evidence="2 3">
    <name type="scientific">Halosaccharopolyspora lacisalsi</name>
    <dbReference type="NCBI Taxonomy" id="1000566"/>
    <lineage>
        <taxon>Bacteria</taxon>
        <taxon>Bacillati</taxon>
        <taxon>Actinomycetota</taxon>
        <taxon>Actinomycetes</taxon>
        <taxon>Pseudonocardiales</taxon>
        <taxon>Pseudonocardiaceae</taxon>
        <taxon>Halosaccharopolyspora</taxon>
    </lineage>
</organism>
<dbReference type="InterPro" id="IPR045864">
    <property type="entry name" value="aa-tRNA-synth_II/BPL/LPL"/>
</dbReference>